<dbReference type="EMBL" id="UFRQ01000003">
    <property type="protein sequence ID" value="SUT92591.1"/>
    <property type="molecule type" value="Genomic_DNA"/>
</dbReference>
<keyword evidence="2" id="KW-1185">Reference proteome</keyword>
<evidence type="ECO:0000313" key="1">
    <source>
        <dbReference type="EMBL" id="SUT92591.1"/>
    </source>
</evidence>
<proteinExistence type="predicted"/>
<organism evidence="1 2">
    <name type="scientific">[Actinobacillus] rossii</name>
    <dbReference type="NCBI Taxonomy" id="123820"/>
    <lineage>
        <taxon>Bacteria</taxon>
        <taxon>Pseudomonadati</taxon>
        <taxon>Pseudomonadota</taxon>
        <taxon>Gammaproteobacteria</taxon>
        <taxon>Pasteurellales</taxon>
        <taxon>Pasteurellaceae</taxon>
    </lineage>
</organism>
<name>A0A380TX08_9PAST</name>
<evidence type="ECO:0000313" key="2">
    <source>
        <dbReference type="Proteomes" id="UP000254649"/>
    </source>
</evidence>
<sequence length="48" mass="5135">MKKFILVVVSAAFIAACSQPKDIYFNGSDGSHSGLKYDKANGSFGLNH</sequence>
<dbReference type="PROSITE" id="PS51257">
    <property type="entry name" value="PROKAR_LIPOPROTEIN"/>
    <property type="match status" value="1"/>
</dbReference>
<reference evidence="1 2" key="1">
    <citation type="submission" date="2018-06" db="EMBL/GenBank/DDBJ databases">
        <authorList>
            <consortium name="Pathogen Informatics"/>
            <person name="Doyle S."/>
        </authorList>
    </citation>
    <scope>NUCLEOTIDE SEQUENCE [LARGE SCALE GENOMIC DNA]</scope>
    <source>
        <strain evidence="1 2">NCTC10801</strain>
    </source>
</reference>
<evidence type="ECO:0008006" key="3">
    <source>
        <dbReference type="Google" id="ProtNLM"/>
    </source>
</evidence>
<gene>
    <name evidence="1" type="ORF">NCTC10801_01730</name>
</gene>
<dbReference type="Proteomes" id="UP000254649">
    <property type="component" value="Unassembled WGS sequence"/>
</dbReference>
<protein>
    <recommendedName>
        <fullName evidence="3">Lipoprotein</fullName>
    </recommendedName>
</protein>
<dbReference type="AlphaFoldDB" id="A0A380TX08"/>
<accession>A0A380TX08</accession>